<feature type="region of interest" description="Disordered" evidence="1">
    <location>
        <begin position="1186"/>
        <end position="1260"/>
    </location>
</feature>
<evidence type="ECO:0000259" key="2">
    <source>
        <dbReference type="Pfam" id="PF14613"/>
    </source>
</evidence>
<feature type="domain" description="HAM1-like C-terminal" evidence="2">
    <location>
        <begin position="986"/>
        <end position="1130"/>
    </location>
</feature>
<evidence type="ECO:0000259" key="3">
    <source>
        <dbReference type="Pfam" id="PF19343"/>
    </source>
</evidence>
<feature type="compositionally biased region" description="Polar residues" evidence="1">
    <location>
        <begin position="1242"/>
        <end position="1260"/>
    </location>
</feature>
<name>A0AAD5VKP0_9AGAR</name>
<dbReference type="Pfam" id="PF14613">
    <property type="entry name" value="HAM1_C"/>
    <property type="match status" value="1"/>
</dbReference>
<accession>A0AAD5VKP0</accession>
<feature type="domain" description="HAM1-like N-terminal" evidence="3">
    <location>
        <begin position="316"/>
        <end position="973"/>
    </location>
</feature>
<dbReference type="Gene3D" id="3.15.10.10">
    <property type="entry name" value="Bactericidal permeability-increasing protein, domain 1"/>
    <property type="match status" value="1"/>
</dbReference>
<dbReference type="PANTHER" id="PTHR31138">
    <property type="entry name" value="CHROMOSOME 19, WHOLE GENOME SHOTGUN SEQUENCE"/>
    <property type="match status" value="1"/>
</dbReference>
<sequence>MATAVFEKAINLLELDVDYGDLSLESKLSRGLFKWNIFASALSALNSAVYLELSASVPSNDVSTLPPQISLPNLKELKVEVYEPDALVFVSSLDCPHLSIVMILVSDTLRLTRFRVQEPYHYLARFIERRKHSIKRYLMKFSGGSEWHRHYQGIFLACRDMGIHIVETSLRISEKRNYLPGTTALKEALGNPARPPAFIRFGTPWIKLCSHNSRTSLEDYTYDSCPFTFPRSVLEATSVGITHTCDLQFVISCTVYMSRLLVLVDILYHLPVIIEYIPSVYKPTPLELAAIPSPRLPYQNTMSLPPAKRDISEHPPKDAVTAPVDKAFKEQDIRLYGAVEAFRHGRLPTNRQLDEGLRYVQENSPVDVEDLSPEGRKLINDSRDIINTLRAILQEKNADELLQNFIWHTRDIDTKTLAPGDSERRVPVDRDTAQAESQEAAKHLRALFHIVLTNSEARKLLSDFSVIGRDLLSKTASKAATNIAPTEEQLRRADEAAPENQFITEGGRRVGPEETPVLEARLPGTDTTVRRDPHEDEAFVHPSDGERRPVSDVRREGASRATDVAEEASRRAPDLREEVRTRAREHAEDVQESQDPEAEVQAKRTGFMGKMKDMTQNFTDRIPAQHKDRAQDHYERGRQYLSEEYFPEERRGQFIFRMKKVVLECQRHDDYQTSIRWLLDYVEHYANYGREMATTHGTRAQSAFTDQNVDLSLREVRTLLERFANNTPLTGVIDAANVLIDDSKRDPALRRWFKDVDAYIRRVLVEPGYILDKTCNEDGRRLREDGRYFYDEKYRTEFDDLFNNVSSWFKAMGDDPLNKQFGEDWARLTKDLLFDNEGTLKFKPELWNDIRKVILPQVIEKIGYVPIPRIEYTDDSLDLVLENLALQGRNLFPNIISLEANNYIKFSPYNAITDDNHHHITLHLEQMQADMRDIAFYYRTKSGLKMTDSGIADVLLGGRGLSSKIVLRSTTRDKSSVFKVHEVTTKVDSLKFSIRDAKHNILYKTVKPLATGLVKKQIEKAIRDALVTGLEYIDGQLVSVRDRMENAKETEGKSRTDVLKEMFQHKKKDTESKIEEKPKHFKVVANKRDSLLAPVGHPSGWVNLTDEREKAAVRGEEWRSDAFDLVPRARDTREATAQSRATETVGRAPTESTHPAAPTLNTTIPGPEMGATSGERARVVEPAHADGGAVNGDLRGHPGHAQHNHREAAVISEPSTHTPKVGAPPPVPPTKDTPTLALSEEGQLTNANRTTNNSRPEPVN</sequence>
<dbReference type="EMBL" id="JANIEX010000837">
    <property type="protein sequence ID" value="KAJ3562734.1"/>
    <property type="molecule type" value="Genomic_DNA"/>
</dbReference>
<proteinExistence type="predicted"/>
<dbReference type="Proteomes" id="UP001213000">
    <property type="component" value="Unassembled WGS sequence"/>
</dbReference>
<dbReference type="Pfam" id="PF19343">
    <property type="entry name" value="HAM1_N"/>
    <property type="match status" value="1"/>
</dbReference>
<feature type="compositionally biased region" description="Basic and acidic residues" evidence="1">
    <location>
        <begin position="528"/>
        <end position="558"/>
    </location>
</feature>
<feature type="compositionally biased region" description="Basic and acidic residues" evidence="1">
    <location>
        <begin position="567"/>
        <end position="577"/>
    </location>
</feature>
<evidence type="ECO:0000313" key="5">
    <source>
        <dbReference type="Proteomes" id="UP001213000"/>
    </source>
</evidence>
<evidence type="ECO:0000313" key="4">
    <source>
        <dbReference type="EMBL" id="KAJ3562734.1"/>
    </source>
</evidence>
<keyword evidence="5" id="KW-1185">Reference proteome</keyword>
<feature type="region of interest" description="Disordered" evidence="1">
    <location>
        <begin position="525"/>
        <end position="577"/>
    </location>
</feature>
<dbReference type="InterPro" id="IPR045967">
    <property type="entry name" value="HAM1-like_N"/>
</dbReference>
<dbReference type="InterPro" id="IPR027842">
    <property type="entry name" value="HAM1-like_C"/>
</dbReference>
<gene>
    <name evidence="4" type="ORF">NP233_g9389</name>
</gene>
<protein>
    <submittedName>
        <fullName evidence="4">Uncharacterized protein</fullName>
    </submittedName>
</protein>
<dbReference type="AlphaFoldDB" id="A0AAD5VKP0"/>
<dbReference type="PANTHER" id="PTHR31138:SF1">
    <property type="entry name" value="PDZ DOMAIN-CONTAINING PROTEIN"/>
    <property type="match status" value="1"/>
</dbReference>
<organism evidence="4 5">
    <name type="scientific">Leucocoprinus birnbaumii</name>
    <dbReference type="NCBI Taxonomy" id="56174"/>
    <lineage>
        <taxon>Eukaryota</taxon>
        <taxon>Fungi</taxon>
        <taxon>Dikarya</taxon>
        <taxon>Basidiomycota</taxon>
        <taxon>Agaricomycotina</taxon>
        <taxon>Agaricomycetes</taxon>
        <taxon>Agaricomycetidae</taxon>
        <taxon>Agaricales</taxon>
        <taxon>Agaricineae</taxon>
        <taxon>Agaricaceae</taxon>
        <taxon>Leucocoprinus</taxon>
    </lineage>
</organism>
<feature type="region of interest" description="Disordered" evidence="1">
    <location>
        <begin position="1129"/>
        <end position="1174"/>
    </location>
</feature>
<feature type="compositionally biased region" description="Pro residues" evidence="1">
    <location>
        <begin position="1222"/>
        <end position="1231"/>
    </location>
</feature>
<reference evidence="4" key="1">
    <citation type="submission" date="2022-07" db="EMBL/GenBank/DDBJ databases">
        <title>Genome Sequence of Leucocoprinus birnbaumii.</title>
        <authorList>
            <person name="Buettner E."/>
        </authorList>
    </citation>
    <scope>NUCLEOTIDE SEQUENCE</scope>
    <source>
        <strain evidence="4">VT141</strain>
    </source>
</reference>
<evidence type="ECO:0000256" key="1">
    <source>
        <dbReference type="SAM" id="MobiDB-lite"/>
    </source>
</evidence>
<comment type="caution">
    <text evidence="4">The sequence shown here is derived from an EMBL/GenBank/DDBJ whole genome shotgun (WGS) entry which is preliminary data.</text>
</comment>